<dbReference type="RefSeq" id="WP_150935671.1">
    <property type="nucleotide sequence ID" value="NZ_VYTZ01000008.1"/>
</dbReference>
<name>A0A5J5K038_9ACTN</name>
<sequence>MERQPNARLADVVDQAGVSHLGLASRIGQVAKEWRVPVRPSHTQIARWIEGQKPRGITAALIAEALSRKLGRRVTLADIGLEGTTVSPEIGLNFSDVPADLVDTLAQLVTADAQRREFLRSTVDVGALTQAAFGWLLSSPAQLPDGSAGRRVGMSDVEAIRSTTAMFADLDNRFGGAHARSAALQYLLDQIVPLLNGTYASAVGRSLFSAVAEFCLSVAWMAYDSGWHGLARRYFLQALSLAHHADDRMLGASVLSAMSHQATYLGEYREALHLARAAQRDLKGRAPALLRAQFAAMEARAAANLPDGAGECLKALDTAARAFNEHRPGEEPEWIAYFDESELADEHAHCFRDLGDARESYRQATRCLSVAEASPAAGGYARSRIFSRIVLATSLVDQGDVEQACHIAVRVLPRIQETASIRCTTYLRDLHNRMRSHSDHPSVIDFTEQARPVLQGRQAISLPKR</sequence>
<dbReference type="AlphaFoldDB" id="A0A5J5K038"/>
<dbReference type="EMBL" id="VYTZ01000008">
    <property type="protein sequence ID" value="KAA9376267.1"/>
    <property type="molecule type" value="Genomic_DNA"/>
</dbReference>
<evidence type="ECO:0000313" key="1">
    <source>
        <dbReference type="EMBL" id="KAA9376267.1"/>
    </source>
</evidence>
<evidence type="ECO:0008006" key="3">
    <source>
        <dbReference type="Google" id="ProtNLM"/>
    </source>
</evidence>
<comment type="caution">
    <text evidence="1">The sequence shown here is derived from an EMBL/GenBank/DDBJ whole genome shotgun (WGS) entry which is preliminary data.</text>
</comment>
<keyword evidence="2" id="KW-1185">Reference proteome</keyword>
<dbReference type="Proteomes" id="UP000327011">
    <property type="component" value="Unassembled WGS sequence"/>
</dbReference>
<reference evidence="1 2" key="1">
    <citation type="submission" date="2019-09" db="EMBL/GenBank/DDBJ databases">
        <title>Screening of Novel Bioactive Compounds from Soil-Associated.</title>
        <authorList>
            <person name="Gong X."/>
        </authorList>
    </citation>
    <scope>NUCLEOTIDE SEQUENCE [LARGE SCALE GENOMIC DNA]</scope>
    <source>
        <strain evidence="1 2">Gxj-6</strain>
    </source>
</reference>
<protein>
    <recommendedName>
        <fullName evidence="3">Sporulation protein</fullName>
    </recommendedName>
</protein>
<evidence type="ECO:0000313" key="2">
    <source>
        <dbReference type="Proteomes" id="UP000327011"/>
    </source>
</evidence>
<proteinExistence type="predicted"/>
<accession>A0A5J5K038</accession>
<gene>
    <name evidence="1" type="ORF">F5972_22740</name>
</gene>
<organism evidence="1 2">
    <name type="scientific">Microbispora cellulosiformans</name>
    <dbReference type="NCBI Taxonomy" id="2614688"/>
    <lineage>
        <taxon>Bacteria</taxon>
        <taxon>Bacillati</taxon>
        <taxon>Actinomycetota</taxon>
        <taxon>Actinomycetes</taxon>
        <taxon>Streptosporangiales</taxon>
        <taxon>Streptosporangiaceae</taxon>
        <taxon>Microbispora</taxon>
    </lineage>
</organism>